<keyword evidence="6" id="KW-1185">Reference proteome</keyword>
<evidence type="ECO:0000256" key="1">
    <source>
        <dbReference type="ARBA" id="ARBA00023224"/>
    </source>
</evidence>
<dbReference type="RefSeq" id="WP_241367909.1">
    <property type="nucleotide sequence ID" value="NZ_JAKZFC010000001.1"/>
</dbReference>
<dbReference type="Gene3D" id="1.10.287.950">
    <property type="entry name" value="Methyl-accepting chemotaxis protein"/>
    <property type="match status" value="1"/>
</dbReference>
<dbReference type="PANTHER" id="PTHR32089:SF112">
    <property type="entry name" value="LYSOZYME-LIKE PROTEIN-RELATED"/>
    <property type="match status" value="1"/>
</dbReference>
<dbReference type="InterPro" id="IPR004090">
    <property type="entry name" value="Chemotax_Me-accpt_rcpt"/>
</dbReference>
<evidence type="ECO:0000313" key="6">
    <source>
        <dbReference type="Proteomes" id="UP001316087"/>
    </source>
</evidence>
<evidence type="ECO:0000313" key="5">
    <source>
        <dbReference type="EMBL" id="MCH7320858.1"/>
    </source>
</evidence>
<comment type="caution">
    <text evidence="5">The sequence shown here is derived from an EMBL/GenBank/DDBJ whole genome shotgun (WGS) entry which is preliminary data.</text>
</comment>
<keyword evidence="1 3" id="KW-0807">Transducer</keyword>
<dbReference type="InterPro" id="IPR004089">
    <property type="entry name" value="MCPsignal_dom"/>
</dbReference>
<organism evidence="5 6">
    <name type="scientific">Solibacillus palustris</name>
    <dbReference type="NCBI Taxonomy" id="2908203"/>
    <lineage>
        <taxon>Bacteria</taxon>
        <taxon>Bacillati</taxon>
        <taxon>Bacillota</taxon>
        <taxon>Bacilli</taxon>
        <taxon>Bacillales</taxon>
        <taxon>Caryophanaceae</taxon>
        <taxon>Solibacillus</taxon>
    </lineage>
</organism>
<name>A0ABS9UA35_9BACL</name>
<dbReference type="SUPFAM" id="SSF58104">
    <property type="entry name" value="Methyl-accepting chemotaxis protein (MCP) signaling domain"/>
    <property type="match status" value="1"/>
</dbReference>
<reference evidence="5 6" key="1">
    <citation type="submission" date="2022-03" db="EMBL/GenBank/DDBJ databases">
        <authorList>
            <person name="Jo J.-H."/>
            <person name="Im W.-T."/>
        </authorList>
    </citation>
    <scope>NUCLEOTIDE SEQUENCE [LARGE SCALE GENOMIC DNA]</scope>
    <source>
        <strain evidence="5 6">MA9</strain>
    </source>
</reference>
<dbReference type="SMART" id="SM00283">
    <property type="entry name" value="MA"/>
    <property type="match status" value="1"/>
</dbReference>
<dbReference type="Proteomes" id="UP001316087">
    <property type="component" value="Unassembled WGS sequence"/>
</dbReference>
<dbReference type="PANTHER" id="PTHR32089">
    <property type="entry name" value="METHYL-ACCEPTING CHEMOTAXIS PROTEIN MCPB"/>
    <property type="match status" value="1"/>
</dbReference>
<sequence>MLKRWFEKGQVVEQVNEEIEKLTQAERTQIIEGVEELLHLLKKANAKNTEDDSLFLERITVISESLQQDQKMLDFTYESAHTIVQETEEIQQITASVESQVEHNNQLIQEGRNQMDALYSQMEKVRQIFTIVGVSIGDLQQDTKEIQDFAQLIGAIADQTNLLALNASIEAARAGEHGKGFAVVAAEVRKLAEQSKQALEQINGKVTEIVRHMERVAASVQQEQKTVDFTQQMSAETQQYFVRIEQSEQQLAKSMQEIQQTTEQTLNQVMTLQDVLEKIVYSSQNSMQHIEQLYGFSETKSYNANDMISYIIQVKKLVEALKNNRL</sequence>
<dbReference type="PRINTS" id="PR00260">
    <property type="entry name" value="CHEMTRNSDUCR"/>
</dbReference>
<protein>
    <submittedName>
        <fullName evidence="5">Methyl-accepting chemotaxis protein</fullName>
    </submittedName>
</protein>
<comment type="similarity">
    <text evidence="2">Belongs to the methyl-accepting chemotaxis (MCP) protein family.</text>
</comment>
<proteinExistence type="inferred from homology"/>
<accession>A0ABS9UA35</accession>
<evidence type="ECO:0000256" key="2">
    <source>
        <dbReference type="ARBA" id="ARBA00029447"/>
    </source>
</evidence>
<evidence type="ECO:0000256" key="3">
    <source>
        <dbReference type="PROSITE-ProRule" id="PRU00284"/>
    </source>
</evidence>
<dbReference type="Pfam" id="PF00015">
    <property type="entry name" value="MCPsignal"/>
    <property type="match status" value="1"/>
</dbReference>
<dbReference type="EMBL" id="JAKZFC010000001">
    <property type="protein sequence ID" value="MCH7320858.1"/>
    <property type="molecule type" value="Genomic_DNA"/>
</dbReference>
<gene>
    <name evidence="5" type="ORF">LZ480_03060</name>
</gene>
<feature type="domain" description="Methyl-accepting transducer" evidence="4">
    <location>
        <begin position="62"/>
        <end position="280"/>
    </location>
</feature>
<evidence type="ECO:0000259" key="4">
    <source>
        <dbReference type="PROSITE" id="PS50111"/>
    </source>
</evidence>
<dbReference type="PROSITE" id="PS50111">
    <property type="entry name" value="CHEMOTAXIS_TRANSDUC_2"/>
    <property type="match status" value="1"/>
</dbReference>